<name>A0A369K2X3_HYPMA</name>
<sequence length="158" mass="16688">MLTTGVFDLGSSIDFFTPTMQLIAVQFAACTRDVDVLQWVVDPGLTETTLSPHCGLSGATLRGNISPKSIHTLQSVRAGDWGDRDHDERTPTNQLLAASPNELCSHGARTTLGELTTNGWASLDDIICQLENVPSDITLGTTDIPASGTPSFVASSAS</sequence>
<comment type="caution">
    <text evidence="1">The sequence shown here is derived from an EMBL/GenBank/DDBJ whole genome shotgun (WGS) entry which is preliminary data.</text>
</comment>
<keyword evidence="2" id="KW-1185">Reference proteome</keyword>
<dbReference type="OrthoDB" id="3257619at2759"/>
<dbReference type="AlphaFoldDB" id="A0A369K2X3"/>
<evidence type="ECO:0000313" key="2">
    <source>
        <dbReference type="Proteomes" id="UP000076154"/>
    </source>
</evidence>
<dbReference type="InParanoid" id="A0A369K2X3"/>
<proteinExistence type="predicted"/>
<protein>
    <submittedName>
        <fullName evidence="1">Uncharacterized protein</fullName>
    </submittedName>
</protein>
<gene>
    <name evidence="1" type="ORF">Hypma_006841</name>
</gene>
<accession>A0A369K2X3</accession>
<reference evidence="1" key="1">
    <citation type="submission" date="2018-04" db="EMBL/GenBank/DDBJ databases">
        <title>Whole genome sequencing of Hypsizygus marmoreus.</title>
        <authorList>
            <person name="Choi I.-G."/>
            <person name="Min B."/>
            <person name="Kim J.-G."/>
            <person name="Kim S."/>
            <person name="Oh Y.-L."/>
            <person name="Kong W.-S."/>
            <person name="Park H."/>
            <person name="Jeong J."/>
            <person name="Song E.-S."/>
        </authorList>
    </citation>
    <scope>NUCLEOTIDE SEQUENCE [LARGE SCALE GENOMIC DNA]</scope>
    <source>
        <strain evidence="1">51987-8</strain>
    </source>
</reference>
<dbReference type="Proteomes" id="UP000076154">
    <property type="component" value="Unassembled WGS sequence"/>
</dbReference>
<organism evidence="1 2">
    <name type="scientific">Hypsizygus marmoreus</name>
    <name type="common">White beech mushroom</name>
    <name type="synonym">Agaricus marmoreus</name>
    <dbReference type="NCBI Taxonomy" id="39966"/>
    <lineage>
        <taxon>Eukaryota</taxon>
        <taxon>Fungi</taxon>
        <taxon>Dikarya</taxon>
        <taxon>Basidiomycota</taxon>
        <taxon>Agaricomycotina</taxon>
        <taxon>Agaricomycetes</taxon>
        <taxon>Agaricomycetidae</taxon>
        <taxon>Agaricales</taxon>
        <taxon>Tricholomatineae</taxon>
        <taxon>Lyophyllaceae</taxon>
        <taxon>Hypsizygus</taxon>
    </lineage>
</organism>
<dbReference type="EMBL" id="LUEZ02000040">
    <property type="protein sequence ID" value="RDB26203.1"/>
    <property type="molecule type" value="Genomic_DNA"/>
</dbReference>
<evidence type="ECO:0000313" key="1">
    <source>
        <dbReference type="EMBL" id="RDB26203.1"/>
    </source>
</evidence>